<evidence type="ECO:0000313" key="6">
    <source>
        <dbReference type="Proteomes" id="UP001204486"/>
    </source>
</evidence>
<proteinExistence type="predicted"/>
<dbReference type="AlphaFoldDB" id="A0AAW5ITW7"/>
<dbReference type="GO" id="GO:0046872">
    <property type="term" value="F:metal ion binding"/>
    <property type="evidence" value="ECO:0007669"/>
    <property type="project" value="UniProtKB-KW"/>
</dbReference>
<dbReference type="Proteomes" id="UP001204486">
    <property type="component" value="Unassembled WGS sequence"/>
</dbReference>
<dbReference type="InterPro" id="IPR052063">
    <property type="entry name" value="Polysaccharide_Lyase_1"/>
</dbReference>
<evidence type="ECO:0000256" key="1">
    <source>
        <dbReference type="ARBA" id="ARBA00022723"/>
    </source>
</evidence>
<organism evidence="5 6">
    <name type="scientific">Segatella copri</name>
    <dbReference type="NCBI Taxonomy" id="165179"/>
    <lineage>
        <taxon>Bacteria</taxon>
        <taxon>Pseudomonadati</taxon>
        <taxon>Bacteroidota</taxon>
        <taxon>Bacteroidia</taxon>
        <taxon>Bacteroidales</taxon>
        <taxon>Prevotellaceae</taxon>
        <taxon>Segatella</taxon>
    </lineage>
</organism>
<dbReference type="SUPFAM" id="SSF51126">
    <property type="entry name" value="Pectin lyase-like"/>
    <property type="match status" value="1"/>
</dbReference>
<sequence>MKNRRCFPLVAASLMALSSQAQQVDFNIASRKAAEVTALNFTPVGVKQGNTYQFALGGLEITLDAPVKDQIIKSNWFKQGIQLGDRLTSDGIVVYPSKGDNAQLRITIRGLKPGHHSLLAYHNIVDGLTGNIPSIQVSREKEQIITVKKGKKRIQQKSMMQEILAQDIKQTVREMKASQSGQSYIEFDVTDDQPVVIHYQLQGVDNANNTLTINGLVFDKANPKATALNPYPTDDDLHVNAEGGKVVLRWQAGEGAKQHLIYIGQRADQLKKVATTEEAAFEVTGLSSANDYYWRVDEVDANGKVSEGEVWNFRPRRLAFPGAEGYGRFAIGGRGGSVYHVTSLEDNPENPQPGSLRYGITKVKGPRTIVFDVAGIIDLKDRLVCSDPFITVAGQTAPGKGILLREHPFGFGSEGIFRFIRLRLGKYLDKNGKTITLDGLGAAGCDNTIIDHCSVGWTIDEAFSSRNGKNISFQHNLISEALNQAGHQNYVNAKHGYAATIGGNVGSFHHNLLANNEGRNWSMGGGLDGAGYYAGKLDLFNNVVYNWGNRACDGGAHEVNFVGNYYKMGPATSMKYILNAQLEGTGQGSQAYYMHDNIRQNYVGDMKQNAGAVAGKHGELVSDKEGETYKYTTSHGQVVNWKVFTDKPFFPSYAKVESARAAFKNVLSDVGANQPCIDQHDQRMVEETLNGTYKYVGSKTGKKGLIDDNLDAGNDAWKEFEALTDRRPANWDTDQDGMPDWWEKLAGTNPSAADNNELTDGEYTQLERYLNWLAEPHFITSAGNKLTIDLKQYFAGYNQQPVFTLENSIQPQEGKMKLNKKGILTISLNKKAADCLIDIKVKATDKDQVASLQRTFHIAITRIPTRTECQTGGRK</sequence>
<dbReference type="InterPro" id="IPR018082">
    <property type="entry name" value="AmbAllergen"/>
</dbReference>
<dbReference type="EMBL" id="JANDWN010000004">
    <property type="protein sequence ID" value="MCP9598823.1"/>
    <property type="molecule type" value="Genomic_DNA"/>
</dbReference>
<dbReference type="PRINTS" id="PR00807">
    <property type="entry name" value="AMBALLERGEN"/>
</dbReference>
<feature type="signal peptide" evidence="4">
    <location>
        <begin position="1"/>
        <end position="21"/>
    </location>
</feature>
<keyword evidence="1" id="KW-0479">Metal-binding</keyword>
<gene>
    <name evidence="5" type="ORF">NNC55_02450</name>
</gene>
<evidence type="ECO:0000256" key="3">
    <source>
        <dbReference type="ARBA" id="ARBA00023180"/>
    </source>
</evidence>
<dbReference type="Gene3D" id="2.60.40.10">
    <property type="entry name" value="Immunoglobulins"/>
    <property type="match status" value="1"/>
</dbReference>
<evidence type="ECO:0000256" key="4">
    <source>
        <dbReference type="SAM" id="SignalP"/>
    </source>
</evidence>
<evidence type="ECO:0008006" key="7">
    <source>
        <dbReference type="Google" id="ProtNLM"/>
    </source>
</evidence>
<feature type="chain" id="PRO_5043677924" description="Pectate lyase" evidence="4">
    <location>
        <begin position="22"/>
        <end position="875"/>
    </location>
</feature>
<dbReference type="Gene3D" id="2.160.20.10">
    <property type="entry name" value="Single-stranded right-handed beta-helix, Pectin lyase-like"/>
    <property type="match status" value="1"/>
</dbReference>
<accession>A0AAW5ITW7</accession>
<evidence type="ECO:0000256" key="2">
    <source>
        <dbReference type="ARBA" id="ARBA00022729"/>
    </source>
</evidence>
<protein>
    <recommendedName>
        <fullName evidence="7">Pectate lyase</fullName>
    </recommendedName>
</protein>
<dbReference type="PANTHER" id="PTHR42970">
    <property type="entry name" value="PECTATE LYASE C-RELATED"/>
    <property type="match status" value="1"/>
</dbReference>
<dbReference type="PANTHER" id="PTHR42970:SF1">
    <property type="entry name" value="PECTATE LYASE C-RELATED"/>
    <property type="match status" value="1"/>
</dbReference>
<reference evidence="5" key="1">
    <citation type="submission" date="2022-07" db="EMBL/GenBank/DDBJ databases">
        <title>Prevotella copri.</title>
        <authorList>
            <person name="Yang C."/>
        </authorList>
    </citation>
    <scope>NUCLEOTIDE SEQUENCE</scope>
    <source>
        <strain evidence="5">HF1476</strain>
    </source>
</reference>
<keyword evidence="3" id="KW-0325">Glycoprotein</keyword>
<dbReference type="RefSeq" id="WP_254972974.1">
    <property type="nucleotide sequence ID" value="NZ_JANDWK010000004.1"/>
</dbReference>
<comment type="caution">
    <text evidence="5">The sequence shown here is derived from an EMBL/GenBank/DDBJ whole genome shotgun (WGS) entry which is preliminary data.</text>
</comment>
<dbReference type="InterPro" id="IPR012334">
    <property type="entry name" value="Pectin_lyas_fold"/>
</dbReference>
<dbReference type="InterPro" id="IPR011050">
    <property type="entry name" value="Pectin_lyase_fold/virulence"/>
</dbReference>
<keyword evidence="2 4" id="KW-0732">Signal</keyword>
<name>A0AAW5ITW7_9BACT</name>
<evidence type="ECO:0000313" key="5">
    <source>
        <dbReference type="EMBL" id="MCP9598823.1"/>
    </source>
</evidence>
<dbReference type="InterPro" id="IPR013783">
    <property type="entry name" value="Ig-like_fold"/>
</dbReference>